<dbReference type="PANTHER" id="PTHR35936:SF19">
    <property type="entry name" value="AMINO-ACID-BINDING PROTEIN YXEM-RELATED"/>
    <property type="match status" value="1"/>
</dbReference>
<dbReference type="AlphaFoldDB" id="A0A0H2UCY6"/>
<name>A0A0H2UCY6_MAGP6</name>
<gene>
    <name evidence="3" type="ORF">MAPG_11934</name>
</gene>
<evidence type="ECO:0000313" key="3">
    <source>
        <dbReference type="EMBL" id="KLU92991.1"/>
    </source>
</evidence>
<proteinExistence type="predicted"/>
<protein>
    <recommendedName>
        <fullName evidence="2">Solute-binding protein family 3/N-terminal domain-containing protein</fullName>
    </recommendedName>
</protein>
<feature type="non-terminal residue" evidence="3">
    <location>
        <position position="150"/>
    </location>
</feature>
<organism evidence="3">
    <name type="scientific">Magnaporthiopsis poae (strain ATCC 64411 / 73-15)</name>
    <name type="common">Kentucky bluegrass fungus</name>
    <name type="synonym">Magnaporthe poae</name>
    <dbReference type="NCBI Taxonomy" id="644358"/>
    <lineage>
        <taxon>Eukaryota</taxon>
        <taxon>Fungi</taxon>
        <taxon>Dikarya</taxon>
        <taxon>Ascomycota</taxon>
        <taxon>Pezizomycotina</taxon>
        <taxon>Sordariomycetes</taxon>
        <taxon>Sordariomycetidae</taxon>
        <taxon>Magnaporthales</taxon>
        <taxon>Magnaporthaceae</taxon>
        <taxon>Magnaporthiopsis</taxon>
    </lineage>
</organism>
<dbReference type="EMBL" id="GL877047">
    <property type="protein sequence ID" value="KLU92991.1"/>
    <property type="molecule type" value="Genomic_DNA"/>
</dbReference>
<accession>A0A0H2UCY6</accession>
<dbReference type="Gene3D" id="3.40.190.10">
    <property type="entry name" value="Periplasmic binding protein-like II"/>
    <property type="match status" value="1"/>
</dbReference>
<feature type="domain" description="Solute-binding protein family 3/N-terminal" evidence="2">
    <location>
        <begin position="57"/>
        <end position="148"/>
    </location>
</feature>
<reference evidence="3" key="1">
    <citation type="submission" date="2010-05" db="EMBL/GenBank/DDBJ databases">
        <title>The Genome Sequence of Magnaporthe poae strain ATCC 64411.</title>
        <authorList>
            <consortium name="The Broad Institute Genome Sequencing Platform"/>
            <consortium name="Broad Institute Genome Sequencing Center for Infectious Disease"/>
            <person name="Ma L.-J."/>
            <person name="Dead R."/>
            <person name="Young S."/>
            <person name="Zeng Q."/>
            <person name="Koehrsen M."/>
            <person name="Alvarado L."/>
            <person name="Berlin A."/>
            <person name="Chapman S.B."/>
            <person name="Chen Z."/>
            <person name="Freedman E."/>
            <person name="Gellesch M."/>
            <person name="Goldberg J."/>
            <person name="Griggs A."/>
            <person name="Gujja S."/>
            <person name="Heilman E.R."/>
            <person name="Heiman D."/>
            <person name="Hepburn T."/>
            <person name="Howarth C."/>
            <person name="Jen D."/>
            <person name="Larson L."/>
            <person name="Mehta T."/>
            <person name="Neiman D."/>
            <person name="Pearson M."/>
            <person name="Roberts A."/>
            <person name="Saif S."/>
            <person name="Shea T."/>
            <person name="Shenoy N."/>
            <person name="Sisk P."/>
            <person name="Stolte C."/>
            <person name="Sykes S."/>
            <person name="Walk T."/>
            <person name="White J."/>
            <person name="Yandava C."/>
            <person name="Haas B."/>
            <person name="Nusbaum C."/>
            <person name="Birren B."/>
        </authorList>
    </citation>
    <scope>NUCLEOTIDE SEQUENCE</scope>
    <source>
        <strain evidence="3">ATCC 64411</strain>
    </source>
</reference>
<dbReference type="SUPFAM" id="SSF53850">
    <property type="entry name" value="Periplasmic binding protein-like II"/>
    <property type="match status" value="1"/>
</dbReference>
<evidence type="ECO:0000256" key="1">
    <source>
        <dbReference type="ARBA" id="ARBA00022729"/>
    </source>
</evidence>
<dbReference type="VEuPathDB" id="FungiDB:MAPG_11934"/>
<dbReference type="Pfam" id="PF00497">
    <property type="entry name" value="SBP_bac_3"/>
    <property type="match status" value="1"/>
</dbReference>
<keyword evidence="1" id="KW-0732">Signal</keyword>
<evidence type="ECO:0000259" key="2">
    <source>
        <dbReference type="Pfam" id="PF00497"/>
    </source>
</evidence>
<sequence length="150" mass="15765">MPSTHFAPADRLCLLQPAMRISTTALLAVFPKWWAGAHADCSQTGSVLDAIIARGRLRVGMTGSYRPFSYKVATGGGSSSSSVRYIGADIDMARALSSAMGLAAEPEFVAASFANLTADVRAGLYDIGMTGVSITTGRLLSAFFTQPVLR</sequence>
<dbReference type="InterPro" id="IPR001638">
    <property type="entry name" value="Solute-binding_3/MltF_N"/>
</dbReference>
<reference evidence="3" key="2">
    <citation type="submission" date="2011-03" db="EMBL/GenBank/DDBJ databases">
        <title>Annotation of Magnaporthe poae ATCC 64411.</title>
        <authorList>
            <person name="Ma L.-J."/>
            <person name="Dead R."/>
            <person name="Young S.K."/>
            <person name="Zeng Q."/>
            <person name="Gargeya S."/>
            <person name="Fitzgerald M."/>
            <person name="Haas B."/>
            <person name="Abouelleil A."/>
            <person name="Alvarado L."/>
            <person name="Arachchi H.M."/>
            <person name="Berlin A."/>
            <person name="Brown A."/>
            <person name="Chapman S.B."/>
            <person name="Chen Z."/>
            <person name="Dunbar C."/>
            <person name="Freedman E."/>
            <person name="Gearin G."/>
            <person name="Gellesch M."/>
            <person name="Goldberg J."/>
            <person name="Griggs A."/>
            <person name="Gujja S."/>
            <person name="Heiman D."/>
            <person name="Howarth C."/>
            <person name="Larson L."/>
            <person name="Lui A."/>
            <person name="MacDonald P.J.P."/>
            <person name="Mehta T."/>
            <person name="Montmayeur A."/>
            <person name="Murphy C."/>
            <person name="Neiman D."/>
            <person name="Pearson M."/>
            <person name="Priest M."/>
            <person name="Roberts A."/>
            <person name="Saif S."/>
            <person name="Shea T."/>
            <person name="Shenoy N."/>
            <person name="Sisk P."/>
            <person name="Stolte C."/>
            <person name="Sykes S."/>
            <person name="Yandava C."/>
            <person name="Wortman J."/>
            <person name="Nusbaum C."/>
            <person name="Birren B."/>
        </authorList>
    </citation>
    <scope>NUCLEOTIDE SEQUENCE</scope>
    <source>
        <strain evidence="3">ATCC 64411</strain>
    </source>
</reference>
<dbReference type="PANTHER" id="PTHR35936">
    <property type="entry name" value="MEMBRANE-BOUND LYTIC MUREIN TRANSGLYCOSYLASE F"/>
    <property type="match status" value="1"/>
</dbReference>